<dbReference type="InterPro" id="IPR051756">
    <property type="entry name" value="Centrosomal_MT-associated"/>
</dbReference>
<evidence type="ECO:0000259" key="6">
    <source>
        <dbReference type="Pfam" id="PF14197"/>
    </source>
</evidence>
<evidence type="ECO:0000256" key="2">
    <source>
        <dbReference type="ARBA" id="ARBA00022490"/>
    </source>
</evidence>
<comment type="caution">
    <text evidence="7">The sequence shown here is derived from an EMBL/GenBank/DDBJ whole genome shotgun (WGS) entry which is preliminary data.</text>
</comment>
<dbReference type="EMBL" id="PXOA01000036">
    <property type="protein sequence ID" value="RFU81633.1"/>
    <property type="molecule type" value="Genomic_DNA"/>
</dbReference>
<dbReference type="STRING" id="490622.A0A395P056"/>
<keyword evidence="7" id="KW-0418">Kinase</keyword>
<gene>
    <name evidence="7" type="ORF">TARUN_581</name>
</gene>
<dbReference type="AlphaFoldDB" id="A0A395P056"/>
<feature type="compositionally biased region" description="Polar residues" evidence="4">
    <location>
        <begin position="345"/>
        <end position="356"/>
    </location>
</feature>
<dbReference type="PANTHER" id="PTHR19336">
    <property type="entry name" value="UNCHARACTERIZED DUF1167"/>
    <property type="match status" value="1"/>
</dbReference>
<feature type="compositionally biased region" description="Basic and acidic residues" evidence="4">
    <location>
        <begin position="257"/>
        <end position="267"/>
    </location>
</feature>
<feature type="region of interest" description="Disordered" evidence="4">
    <location>
        <begin position="625"/>
        <end position="648"/>
    </location>
</feature>
<feature type="compositionally biased region" description="Polar residues" evidence="4">
    <location>
        <begin position="883"/>
        <end position="892"/>
    </location>
</feature>
<feature type="region of interest" description="Disordered" evidence="4">
    <location>
        <begin position="329"/>
        <end position="381"/>
    </location>
</feature>
<reference evidence="7 8" key="1">
    <citation type="journal article" date="2018" name="PLoS Pathog.">
        <title>Evolution of structural diversity of trichothecenes, a family of toxins produced by plant pathogenic and entomopathogenic fungi.</title>
        <authorList>
            <person name="Proctor R.H."/>
            <person name="McCormick S.P."/>
            <person name="Kim H.S."/>
            <person name="Cardoza R.E."/>
            <person name="Stanley A.M."/>
            <person name="Lindo L."/>
            <person name="Kelly A."/>
            <person name="Brown D.W."/>
            <person name="Lee T."/>
            <person name="Vaughan M.M."/>
            <person name="Alexander N.J."/>
            <person name="Busman M."/>
            <person name="Gutierrez S."/>
        </authorList>
    </citation>
    <scope>NUCLEOTIDE SEQUENCE [LARGE SCALE GENOMIC DNA]</scope>
    <source>
        <strain evidence="7 8">IBT 40837</strain>
    </source>
</reference>
<dbReference type="InterPro" id="IPR025925">
    <property type="entry name" value="PPC89_CLD"/>
</dbReference>
<feature type="domain" description="Cep57 centrosome microtubule-binding" evidence="5">
    <location>
        <begin position="1055"/>
        <end position="1131"/>
    </location>
</feature>
<name>A0A395P056_TRIAR</name>
<keyword evidence="8" id="KW-1185">Reference proteome</keyword>
<evidence type="ECO:0000313" key="7">
    <source>
        <dbReference type="EMBL" id="RFU81633.1"/>
    </source>
</evidence>
<feature type="compositionally biased region" description="Polar residues" evidence="4">
    <location>
        <begin position="282"/>
        <end position="308"/>
    </location>
</feature>
<feature type="region of interest" description="Disordered" evidence="4">
    <location>
        <begin position="759"/>
        <end position="896"/>
    </location>
</feature>
<dbReference type="GO" id="GO:0005815">
    <property type="term" value="C:microtubule organizing center"/>
    <property type="evidence" value="ECO:0007669"/>
    <property type="project" value="UniProtKB-SubCell"/>
</dbReference>
<evidence type="ECO:0000256" key="3">
    <source>
        <dbReference type="ARBA" id="ARBA00023212"/>
    </source>
</evidence>
<dbReference type="GO" id="GO:0008017">
    <property type="term" value="F:microtubule binding"/>
    <property type="evidence" value="ECO:0007669"/>
    <property type="project" value="InterPro"/>
</dbReference>
<feature type="region of interest" description="Disordered" evidence="4">
    <location>
        <begin position="215"/>
        <end position="317"/>
    </location>
</feature>
<keyword evidence="2" id="KW-0963">Cytoplasm</keyword>
<evidence type="ECO:0000256" key="4">
    <source>
        <dbReference type="SAM" id="MobiDB-lite"/>
    </source>
</evidence>
<dbReference type="Proteomes" id="UP000266272">
    <property type="component" value="Unassembled WGS sequence"/>
</dbReference>
<feature type="compositionally biased region" description="Basic and acidic residues" evidence="4">
    <location>
        <begin position="329"/>
        <end position="344"/>
    </location>
</feature>
<evidence type="ECO:0000313" key="8">
    <source>
        <dbReference type="Proteomes" id="UP000266272"/>
    </source>
</evidence>
<keyword evidence="7" id="KW-0808">Transferase</keyword>
<sequence>MKRISEPVMWCVNGLNPILCAGYLKRHHLKSGIPCTPQFLANYVVESMAIEKQRPPDLALSPPTTQNLDFAATAAPSRLTAPSRLRTDAFAAEFPVLAAAAPDRLAQPPPFAKKRNTRRASIPSAYRSSPAPEIAVVDSCGSSIACSAWQSDGVRRSYQISASPTLSSVFSDPDGESTRRLNEDIARVTAPRKLPINWEAAHRKWPEFYAQPKKNRPIFDDQTDTKPLNGISSKSAHTIPKYLDDTTEDAWNGSKRTRSEMQPRVDNEPDLPQIVSRPAIRNLSTYGLTKSAPHNPSPLSKIHNQSPPRDQAAEKERQVSIDEALEKLRKASSHPGDENRRVSAHDQSSPNMSSAKSSLTAVPPSPPPLMSSPGHDASNGRSFFMPDISHLDEFVTGTLRFSGSTKNGVPILVKHGQVHDQKERPFGVRYAEVDGVEIPEDEEKIFVSMDMIREEIVSLQEHHDKIQDYAGSLQHEVERLESQLRSRKSVDGGLNVFNANEQVLTQKKALEAEVASLQKRLDQATHRISTSDIENDTLAQERDRVISRLQEACEDINKLTRKLSVKEKELETTHKQLGSSEQIRQDNDTLRRDVAALKQGRDGLEHDNASLRAELEALRREQQRFREEAESLRPNSNGGRHDHQSLISENRSLRTNNRTLMEENEDLRENLDGVQHELDAAREEIETLQREIQSLKREKVSLREDNDSLVRHNEKYFSENKILRRENSGFERSIHDLHERNLKLKEELEALKRQFDRYRPSGKSDFSTRREGETEENMTSAFFVPDITIKTNDTGPVDATETKDMPDLPELTSHTDDLTGGNETGRQESQTTQKRDATSQSDKADARHRSKSSVKSSPSKNSGTAQKVAFALPDKAAEKPLQGSKSTVANQGSKRRSVSRLFVPELDPFGDEDTTGMLSVDNITQDLAISLNLNTTDHKDGAAKQARSQNVGKPAPKIVHIDSKSQASKKTMLVNDAAVRAVRISDKDICPSLSNNARRILDDLCAHNCQNCTVCTRITSHSGIISSTDLAVGKKRVSIPRPVPVSDRGVAGGDHTVRPAHSPGYALAVVIKGLEDESQHLQLELTRLQARYNRSDKSMGRRERLALAEAIRLLLKRVEAKSDQIYSLYDVLEGQKAAGQEMTEEEVEMTVLNITGMTVRDVTNMSDQGTWEGIVEA</sequence>
<dbReference type="OrthoDB" id="76453at2759"/>
<accession>A0A395P056</accession>
<evidence type="ECO:0000259" key="5">
    <source>
        <dbReference type="Pfam" id="PF06657"/>
    </source>
</evidence>
<evidence type="ECO:0000256" key="1">
    <source>
        <dbReference type="ARBA" id="ARBA00004267"/>
    </source>
</evidence>
<comment type="subcellular location">
    <subcellularLocation>
        <location evidence="1">Cytoplasm</location>
        <location evidence="1">Cytoskeleton</location>
        <location evidence="1">Microtubule organizing center</location>
    </subcellularLocation>
</comment>
<dbReference type="Pfam" id="PF06657">
    <property type="entry name" value="Cep57_MT_bd"/>
    <property type="match status" value="1"/>
</dbReference>
<dbReference type="Gene3D" id="1.10.287.1490">
    <property type="match status" value="1"/>
</dbReference>
<feature type="compositionally biased region" description="Low complexity" evidence="4">
    <location>
        <begin position="853"/>
        <end position="862"/>
    </location>
</feature>
<feature type="domain" description="PPC89 centrosome localisation" evidence="6">
    <location>
        <begin position="510"/>
        <end position="576"/>
    </location>
</feature>
<keyword evidence="3" id="KW-0206">Cytoskeleton</keyword>
<dbReference type="InterPro" id="IPR024957">
    <property type="entry name" value="Cep57_MT-bd_dom"/>
</dbReference>
<feature type="domain" description="PPC89 centrosome localisation" evidence="6">
    <location>
        <begin position="695"/>
        <end position="758"/>
    </location>
</feature>
<dbReference type="PANTHER" id="PTHR19336:SF9">
    <property type="entry name" value="SPINDLE POLE BODY PROTEIN PPC89"/>
    <property type="match status" value="1"/>
</dbReference>
<organism evidence="7 8">
    <name type="scientific">Trichoderma arundinaceum</name>
    <dbReference type="NCBI Taxonomy" id="490622"/>
    <lineage>
        <taxon>Eukaryota</taxon>
        <taxon>Fungi</taxon>
        <taxon>Dikarya</taxon>
        <taxon>Ascomycota</taxon>
        <taxon>Pezizomycotina</taxon>
        <taxon>Sordariomycetes</taxon>
        <taxon>Hypocreomycetidae</taxon>
        <taxon>Hypocreales</taxon>
        <taxon>Hypocreaceae</taxon>
        <taxon>Trichoderma</taxon>
    </lineage>
</organism>
<protein>
    <submittedName>
        <fullName evidence="7">Rho coiled-coil associated kinase alpha</fullName>
    </submittedName>
</protein>
<feature type="region of interest" description="Disordered" evidence="4">
    <location>
        <begin position="106"/>
        <end position="125"/>
    </location>
</feature>
<dbReference type="Pfam" id="PF14197">
    <property type="entry name" value="Cep57_CLD_2"/>
    <property type="match status" value="2"/>
</dbReference>
<proteinExistence type="predicted"/>
<dbReference type="GO" id="GO:0016301">
    <property type="term" value="F:kinase activity"/>
    <property type="evidence" value="ECO:0007669"/>
    <property type="project" value="UniProtKB-KW"/>
</dbReference>
<feature type="compositionally biased region" description="Basic and acidic residues" evidence="4">
    <location>
        <begin position="833"/>
        <end position="847"/>
    </location>
</feature>